<keyword evidence="2" id="KW-1185">Reference proteome</keyword>
<dbReference type="AlphaFoldDB" id="A0A318IL64"/>
<accession>A0A318IL64</accession>
<dbReference type="Proteomes" id="UP000247792">
    <property type="component" value="Unassembled WGS sequence"/>
</dbReference>
<proteinExistence type="predicted"/>
<dbReference type="Gene3D" id="2.40.50.870">
    <property type="entry name" value="Protein of unknown function (DUF3299)"/>
    <property type="match status" value="1"/>
</dbReference>
<protein>
    <recommendedName>
        <fullName evidence="3">DUF3299 domain-containing protein</fullName>
    </recommendedName>
</protein>
<sequence length="226" mass="24865">MKPKHQSRFAYQFWLGSACCLLFMLTAWLLMTAKAAEPSGQYKVGDRLPQNKAAAPASAAPAPASKPAPAPVASDSYKEIRWEALIPKNWDPSKDFKNLDMNFLNDGDPRAMAALQTMREAWDKAPVEASLNGTRIRIPGFIVPLDGERGKLREFLLVPYFGGCIHTPPPPANQIIDVVLDKPAKIQMMDAVWVSGVLETTRSDTSMGSAGYRLKGVKVEAYVYPK</sequence>
<evidence type="ECO:0000313" key="2">
    <source>
        <dbReference type="Proteomes" id="UP000247792"/>
    </source>
</evidence>
<organism evidence="1 2">
    <name type="scientific">Undibacterium pigrum</name>
    <dbReference type="NCBI Taxonomy" id="401470"/>
    <lineage>
        <taxon>Bacteria</taxon>
        <taxon>Pseudomonadati</taxon>
        <taxon>Pseudomonadota</taxon>
        <taxon>Betaproteobacteria</taxon>
        <taxon>Burkholderiales</taxon>
        <taxon>Oxalobacteraceae</taxon>
        <taxon>Undibacterium</taxon>
    </lineage>
</organism>
<comment type="caution">
    <text evidence="1">The sequence shown here is derived from an EMBL/GenBank/DDBJ whole genome shotgun (WGS) entry which is preliminary data.</text>
</comment>
<dbReference type="EMBL" id="QJKB01000025">
    <property type="protein sequence ID" value="PXX34912.1"/>
    <property type="molecule type" value="Genomic_DNA"/>
</dbReference>
<dbReference type="OrthoDB" id="9784998at2"/>
<gene>
    <name evidence="1" type="ORF">DFR42_12515</name>
</gene>
<dbReference type="Pfam" id="PF11736">
    <property type="entry name" value="DUF3299"/>
    <property type="match status" value="1"/>
</dbReference>
<reference evidence="1 2" key="1">
    <citation type="submission" date="2018-05" db="EMBL/GenBank/DDBJ databases">
        <title>Genomic Encyclopedia of Type Strains, Phase IV (KMG-IV): sequencing the most valuable type-strain genomes for metagenomic binning, comparative biology and taxonomic classification.</title>
        <authorList>
            <person name="Goeker M."/>
        </authorList>
    </citation>
    <scope>NUCLEOTIDE SEQUENCE [LARGE SCALE GENOMIC DNA]</scope>
    <source>
        <strain evidence="1 2">DSM 19792</strain>
    </source>
</reference>
<evidence type="ECO:0000313" key="1">
    <source>
        <dbReference type="EMBL" id="PXX34912.1"/>
    </source>
</evidence>
<evidence type="ECO:0008006" key="3">
    <source>
        <dbReference type="Google" id="ProtNLM"/>
    </source>
</evidence>
<dbReference type="RefSeq" id="WP_110258425.1">
    <property type="nucleotide sequence ID" value="NZ_QJKB01000025.1"/>
</dbReference>
<dbReference type="PROSITE" id="PS51257">
    <property type="entry name" value="PROKAR_LIPOPROTEIN"/>
    <property type="match status" value="1"/>
</dbReference>
<name>A0A318IL64_9BURK</name>
<dbReference type="InterPro" id="IPR021727">
    <property type="entry name" value="DUF3299"/>
</dbReference>